<proteinExistence type="predicted"/>
<name>R0KE42_EXST2</name>
<accession>R0KE42</accession>
<protein>
    <submittedName>
        <fullName evidence="1">Uncharacterized protein</fullName>
    </submittedName>
</protein>
<dbReference type="HOGENOM" id="CLU_1089924_0_0_1"/>
<dbReference type="AlphaFoldDB" id="R0KE42"/>
<dbReference type="RefSeq" id="XP_008024730.1">
    <property type="nucleotide sequence ID" value="XM_008026539.1"/>
</dbReference>
<evidence type="ECO:0000313" key="2">
    <source>
        <dbReference type="Proteomes" id="UP000016935"/>
    </source>
</evidence>
<dbReference type="Proteomes" id="UP000016935">
    <property type="component" value="Unassembled WGS sequence"/>
</dbReference>
<dbReference type="GeneID" id="19404468"/>
<organism evidence="1 2">
    <name type="scientific">Exserohilum turcicum (strain 28A)</name>
    <name type="common">Northern leaf blight fungus</name>
    <name type="synonym">Setosphaeria turcica</name>
    <dbReference type="NCBI Taxonomy" id="671987"/>
    <lineage>
        <taxon>Eukaryota</taxon>
        <taxon>Fungi</taxon>
        <taxon>Dikarya</taxon>
        <taxon>Ascomycota</taxon>
        <taxon>Pezizomycotina</taxon>
        <taxon>Dothideomycetes</taxon>
        <taxon>Pleosporomycetidae</taxon>
        <taxon>Pleosporales</taxon>
        <taxon>Pleosporineae</taxon>
        <taxon>Pleosporaceae</taxon>
        <taxon>Exserohilum</taxon>
    </lineage>
</organism>
<sequence>MNALDFLIDFATLIGTSSQSKTHQDENTSVLIDSGRYLEAESVAQIPHSALEQYHFIDKTPRETTDTSLPQPSFPASHWPDQHAFEYELDGSPSFPVQHDNHIWQDFNRHVQQDCSSGLPYELVPVTQYGWSQQTEDFQPWSMFYDDSYTQSPAPDVWYYPWTDHFFQPTQHPDTRYAPISEENLSSQLPCNESVCRCQHLNSQSHYQTEDMQQYWDIAEAPLASETMHTYSNWALQLPEPLLPTQDSKILMEN</sequence>
<gene>
    <name evidence="1" type="ORF">SETTUDRAFT_39370</name>
</gene>
<dbReference type="EMBL" id="KB908581">
    <property type="protein sequence ID" value="EOA87584.1"/>
    <property type="molecule type" value="Genomic_DNA"/>
</dbReference>
<reference evidence="1 2" key="1">
    <citation type="journal article" date="2012" name="PLoS Pathog.">
        <title>Diverse lifestyles and strategies of plant pathogenesis encoded in the genomes of eighteen Dothideomycetes fungi.</title>
        <authorList>
            <person name="Ohm R.A."/>
            <person name="Feau N."/>
            <person name="Henrissat B."/>
            <person name="Schoch C.L."/>
            <person name="Horwitz B.A."/>
            <person name="Barry K.W."/>
            <person name="Condon B.J."/>
            <person name="Copeland A.C."/>
            <person name="Dhillon B."/>
            <person name="Glaser F."/>
            <person name="Hesse C.N."/>
            <person name="Kosti I."/>
            <person name="LaButti K."/>
            <person name="Lindquist E.A."/>
            <person name="Lucas S."/>
            <person name="Salamov A.A."/>
            <person name="Bradshaw R.E."/>
            <person name="Ciuffetti L."/>
            <person name="Hamelin R.C."/>
            <person name="Kema G.H.J."/>
            <person name="Lawrence C."/>
            <person name="Scott J.A."/>
            <person name="Spatafora J.W."/>
            <person name="Turgeon B.G."/>
            <person name="de Wit P.J.G.M."/>
            <person name="Zhong S."/>
            <person name="Goodwin S.B."/>
            <person name="Grigoriev I.V."/>
        </authorList>
    </citation>
    <scope>NUCLEOTIDE SEQUENCE [LARGE SCALE GENOMIC DNA]</scope>
    <source>
        <strain evidence="2">28A</strain>
    </source>
</reference>
<keyword evidence="2" id="KW-1185">Reference proteome</keyword>
<reference evidence="1 2" key="2">
    <citation type="journal article" date="2013" name="PLoS Genet.">
        <title>Comparative genome structure, secondary metabolite, and effector coding capacity across Cochliobolus pathogens.</title>
        <authorList>
            <person name="Condon B.J."/>
            <person name="Leng Y."/>
            <person name="Wu D."/>
            <person name="Bushley K.E."/>
            <person name="Ohm R.A."/>
            <person name="Otillar R."/>
            <person name="Martin J."/>
            <person name="Schackwitz W."/>
            <person name="Grimwood J."/>
            <person name="MohdZainudin N."/>
            <person name="Xue C."/>
            <person name="Wang R."/>
            <person name="Manning V.A."/>
            <person name="Dhillon B."/>
            <person name="Tu Z.J."/>
            <person name="Steffenson B.J."/>
            <person name="Salamov A."/>
            <person name="Sun H."/>
            <person name="Lowry S."/>
            <person name="LaButti K."/>
            <person name="Han J."/>
            <person name="Copeland A."/>
            <person name="Lindquist E."/>
            <person name="Barry K."/>
            <person name="Schmutz J."/>
            <person name="Baker S.E."/>
            <person name="Ciuffetti L.M."/>
            <person name="Grigoriev I.V."/>
            <person name="Zhong S."/>
            <person name="Turgeon B.G."/>
        </authorList>
    </citation>
    <scope>NUCLEOTIDE SEQUENCE [LARGE SCALE GENOMIC DNA]</scope>
    <source>
        <strain evidence="2">28A</strain>
    </source>
</reference>
<dbReference type="OrthoDB" id="3688227at2759"/>
<evidence type="ECO:0000313" key="1">
    <source>
        <dbReference type="EMBL" id="EOA87584.1"/>
    </source>
</evidence>